<dbReference type="PANTHER" id="PTHR11575:SF24">
    <property type="entry name" value="5'-NUCLEOTIDASE"/>
    <property type="match status" value="1"/>
</dbReference>
<dbReference type="InterPro" id="IPR029052">
    <property type="entry name" value="Metallo-depent_PP-like"/>
</dbReference>
<organism evidence="2 3">
    <name type="scientific">Rhodococcus globerulus</name>
    <dbReference type="NCBI Taxonomy" id="33008"/>
    <lineage>
        <taxon>Bacteria</taxon>
        <taxon>Bacillati</taxon>
        <taxon>Actinomycetota</taxon>
        <taxon>Actinomycetes</taxon>
        <taxon>Mycobacteriales</taxon>
        <taxon>Nocardiaceae</taxon>
        <taxon>Rhodococcus</taxon>
    </lineage>
</organism>
<dbReference type="SUPFAM" id="SSF55816">
    <property type="entry name" value="5'-nucleotidase (syn. UDP-sugar hydrolase), C-terminal domain"/>
    <property type="match status" value="1"/>
</dbReference>
<reference evidence="2 3" key="1">
    <citation type="submission" date="2023-10" db="EMBL/GenBank/DDBJ databases">
        <title>Development of a sustainable strategy for remediation of hydrocarbon-contaminated territories based on the waste exchange concept.</title>
        <authorList>
            <person name="Krivoruchko A."/>
        </authorList>
    </citation>
    <scope>NUCLEOTIDE SEQUENCE [LARGE SCALE GENOMIC DNA]</scope>
    <source>
        <strain evidence="2 3">IEGM 1203</strain>
    </source>
</reference>
<name>A0ABU4C325_RHOGO</name>
<feature type="domain" description="Calcineurin-like phosphoesterase" evidence="1">
    <location>
        <begin position="13"/>
        <end position="219"/>
    </location>
</feature>
<dbReference type="Gene3D" id="3.60.21.10">
    <property type="match status" value="1"/>
</dbReference>
<accession>A0ABU4C325</accession>
<dbReference type="InterPro" id="IPR006179">
    <property type="entry name" value="5_nucleotidase/apyrase"/>
</dbReference>
<sequence length="449" mass="48485">MTVPPRTPGTRVRIIATNDLLGTITPLPTSTGLSGSVDGVDALVRSERAEGPTLWLDSGDLTGGPLWSLTGRRSWDIFSDLTIDAMAVGNHELDEGQGPFRTGHAKLPFPLLCADVPQLGLASSALLATQGGAIGVIGLTHPAIDHFAAAPQPQDAAHAVQCETHNLRRAGAKWIIALQHDGVDWWPQGGSIAARPDRWARSIAPWVQSVDIVLGGHTLAAWSGQVGDTTLGQADPFAVSALVVDLLDDGPHVRGFVYIADDVEVSPIRQEAADLLVRAGTQIIGHTDVSLTTAPRRPGERSLTRTVAEAVRVEVETEAALLMPNAFFTQAPIDGAIAQLGPGPVSRLDIHRLFPFPDDELTVIELVDDEFERVVAAHDHTTSPANRSGDADWWNWNRTPAGWSTTRKHPRTVAIAKFSLPLIEQWIARDLTTERRESARSTLEHWFAR</sequence>
<dbReference type="InterPro" id="IPR004843">
    <property type="entry name" value="Calcineurin-like_PHP"/>
</dbReference>
<evidence type="ECO:0000313" key="2">
    <source>
        <dbReference type="EMBL" id="MDV6270810.1"/>
    </source>
</evidence>
<proteinExistence type="predicted"/>
<dbReference type="SUPFAM" id="SSF56300">
    <property type="entry name" value="Metallo-dependent phosphatases"/>
    <property type="match status" value="1"/>
</dbReference>
<dbReference type="RefSeq" id="WP_317545236.1">
    <property type="nucleotide sequence ID" value="NZ_JAWLKB010000024.1"/>
</dbReference>
<keyword evidence="3" id="KW-1185">Reference proteome</keyword>
<dbReference type="InterPro" id="IPR036907">
    <property type="entry name" value="5'-Nucleotdase_C_sf"/>
</dbReference>
<dbReference type="Proteomes" id="UP001185927">
    <property type="component" value="Unassembled WGS sequence"/>
</dbReference>
<dbReference type="PANTHER" id="PTHR11575">
    <property type="entry name" value="5'-NUCLEOTIDASE-RELATED"/>
    <property type="match status" value="1"/>
</dbReference>
<dbReference type="Pfam" id="PF00149">
    <property type="entry name" value="Metallophos"/>
    <property type="match status" value="1"/>
</dbReference>
<evidence type="ECO:0000313" key="3">
    <source>
        <dbReference type="Proteomes" id="UP001185927"/>
    </source>
</evidence>
<protein>
    <recommendedName>
        <fullName evidence="1">Calcineurin-like phosphoesterase domain-containing protein</fullName>
    </recommendedName>
</protein>
<gene>
    <name evidence="2" type="ORF">R3Q16_29700</name>
</gene>
<dbReference type="EMBL" id="JAWLKB010000024">
    <property type="protein sequence ID" value="MDV6270810.1"/>
    <property type="molecule type" value="Genomic_DNA"/>
</dbReference>
<evidence type="ECO:0000259" key="1">
    <source>
        <dbReference type="Pfam" id="PF00149"/>
    </source>
</evidence>
<comment type="caution">
    <text evidence="2">The sequence shown here is derived from an EMBL/GenBank/DDBJ whole genome shotgun (WGS) entry which is preliminary data.</text>
</comment>